<dbReference type="FunFam" id="3.10.580.10:FF:000001">
    <property type="entry name" value="Putative metal transporter CNNM3 isoform 2"/>
    <property type="match status" value="1"/>
</dbReference>
<dbReference type="GO" id="GO:0010960">
    <property type="term" value="P:magnesium ion homeostasis"/>
    <property type="evidence" value="ECO:0007669"/>
    <property type="project" value="InterPro"/>
</dbReference>
<evidence type="ECO:0000259" key="15">
    <source>
        <dbReference type="PROSITE" id="PS50042"/>
    </source>
</evidence>
<dbReference type="Pfam" id="PF25562">
    <property type="entry name" value="CNBH_CNNM2_C"/>
    <property type="match status" value="1"/>
</dbReference>
<comment type="similarity">
    <text evidence="2">Belongs to the ACDP family.</text>
</comment>
<dbReference type="InterPro" id="IPR000595">
    <property type="entry name" value="cNMP-bd_dom"/>
</dbReference>
<dbReference type="eggNOG" id="KOG2118">
    <property type="taxonomic scope" value="Eukaryota"/>
</dbReference>
<reference evidence="18" key="2">
    <citation type="submission" date="2010-05" db="EMBL/GenBank/DDBJ databases">
        <authorList>
            <person name="Almeida L.G."/>
            <person name="Nicolas M.F."/>
            <person name="Souza R.C."/>
            <person name="Vasconcelos A.T.R."/>
        </authorList>
    </citation>
    <scope>NUCLEOTIDE SEQUENCE</scope>
</reference>
<dbReference type="FunCoup" id="W5JKZ4">
    <property type="interactions" value="45"/>
</dbReference>
<feature type="region of interest" description="Disordered" evidence="13">
    <location>
        <begin position="991"/>
        <end position="1031"/>
    </location>
</feature>
<comment type="subcellular location">
    <subcellularLocation>
        <location evidence="1">Cell membrane</location>
        <topology evidence="1">Multi-pass membrane protein</topology>
    </subcellularLocation>
</comment>
<keyword evidence="7 12" id="KW-1133">Transmembrane helix</keyword>
<dbReference type="GO" id="GO:0005886">
    <property type="term" value="C:plasma membrane"/>
    <property type="evidence" value="ECO:0007669"/>
    <property type="project" value="UniProtKB-SubCell"/>
</dbReference>
<dbReference type="AlphaFoldDB" id="W5JKZ4"/>
<dbReference type="PANTHER" id="PTHR12064:SF94">
    <property type="entry name" value="UNEXTENDED PROTEIN"/>
    <property type="match status" value="1"/>
</dbReference>
<feature type="compositionally biased region" description="Low complexity" evidence="13">
    <location>
        <begin position="945"/>
        <end position="957"/>
    </location>
</feature>
<feature type="transmembrane region" description="Helical" evidence="14">
    <location>
        <begin position="490"/>
        <end position="510"/>
    </location>
</feature>
<keyword evidence="20" id="KW-1185">Reference proteome</keyword>
<evidence type="ECO:0000313" key="19">
    <source>
        <dbReference type="EnsemblMetazoa" id="ADAC004697-PA"/>
    </source>
</evidence>
<feature type="domain" description="Cyclic nucleotide-binding" evidence="15">
    <location>
        <begin position="796"/>
        <end position="838"/>
    </location>
</feature>
<dbReference type="SUPFAM" id="SSF54631">
    <property type="entry name" value="CBS-domain pair"/>
    <property type="match status" value="1"/>
</dbReference>
<dbReference type="InterPro" id="IPR000644">
    <property type="entry name" value="CBS_dom"/>
</dbReference>
<dbReference type="GO" id="GO:0022857">
    <property type="term" value="F:transmembrane transporter activity"/>
    <property type="evidence" value="ECO:0007669"/>
    <property type="project" value="TreeGrafter"/>
</dbReference>
<evidence type="ECO:0000259" key="17">
    <source>
        <dbReference type="PROSITE" id="PS51846"/>
    </source>
</evidence>
<dbReference type="HOGENOM" id="CLU_011310_1_2_1"/>
<organism evidence="18">
    <name type="scientific">Anopheles darlingi</name>
    <name type="common">Mosquito</name>
    <dbReference type="NCBI Taxonomy" id="43151"/>
    <lineage>
        <taxon>Eukaryota</taxon>
        <taxon>Metazoa</taxon>
        <taxon>Ecdysozoa</taxon>
        <taxon>Arthropoda</taxon>
        <taxon>Hexapoda</taxon>
        <taxon>Insecta</taxon>
        <taxon>Pterygota</taxon>
        <taxon>Neoptera</taxon>
        <taxon>Endopterygota</taxon>
        <taxon>Diptera</taxon>
        <taxon>Nematocera</taxon>
        <taxon>Culicoidea</taxon>
        <taxon>Culicidae</taxon>
        <taxon>Anophelinae</taxon>
        <taxon>Anopheles</taxon>
    </lineage>
</organism>
<gene>
    <name evidence="18" type="ORF">AND_004697</name>
</gene>
<feature type="transmembrane region" description="Helical" evidence="14">
    <location>
        <begin position="375"/>
        <end position="399"/>
    </location>
</feature>
<proteinExistence type="inferred from homology"/>
<dbReference type="STRING" id="43151.W5JKZ4"/>
<feature type="compositionally biased region" description="Polar residues" evidence="13">
    <location>
        <begin position="932"/>
        <end position="944"/>
    </location>
</feature>
<dbReference type="InterPro" id="IPR046342">
    <property type="entry name" value="CBS_dom_sf"/>
</dbReference>
<evidence type="ECO:0000256" key="7">
    <source>
        <dbReference type="ARBA" id="ARBA00022989"/>
    </source>
</evidence>
<evidence type="ECO:0000256" key="8">
    <source>
        <dbReference type="ARBA" id="ARBA00023065"/>
    </source>
</evidence>
<evidence type="ECO:0000313" key="18">
    <source>
        <dbReference type="EMBL" id="ETN63585.1"/>
    </source>
</evidence>
<evidence type="ECO:0000256" key="3">
    <source>
        <dbReference type="ARBA" id="ARBA00022448"/>
    </source>
</evidence>
<dbReference type="InterPro" id="IPR014710">
    <property type="entry name" value="RmlC-like_jellyroll"/>
</dbReference>
<dbReference type="InterPro" id="IPR057492">
    <property type="entry name" value="Ig_CNNM1/2/4_N"/>
</dbReference>
<dbReference type="EnsemblMetazoa" id="ADAC004697-RA">
    <property type="protein sequence ID" value="ADAC004697-PA"/>
    <property type="gene ID" value="ADAC004697"/>
</dbReference>
<dbReference type="GO" id="GO:0006811">
    <property type="term" value="P:monoatomic ion transport"/>
    <property type="evidence" value="ECO:0007669"/>
    <property type="project" value="UniProtKB-KW"/>
</dbReference>
<evidence type="ECO:0000256" key="13">
    <source>
        <dbReference type="SAM" id="MobiDB-lite"/>
    </source>
</evidence>
<keyword evidence="3" id="KW-0813">Transport</keyword>
<keyword evidence="9 11" id="KW-0129">CBS domain</keyword>
<evidence type="ECO:0000259" key="16">
    <source>
        <dbReference type="PROSITE" id="PS51371"/>
    </source>
</evidence>
<evidence type="ECO:0000256" key="2">
    <source>
        <dbReference type="ARBA" id="ARBA00010484"/>
    </source>
</evidence>
<dbReference type="InterPro" id="IPR018490">
    <property type="entry name" value="cNMP-bd_dom_sf"/>
</dbReference>
<feature type="transmembrane region" description="Helical" evidence="14">
    <location>
        <begin position="460"/>
        <end position="478"/>
    </location>
</feature>
<dbReference type="SUPFAM" id="SSF51206">
    <property type="entry name" value="cAMP-binding domain-like"/>
    <property type="match status" value="1"/>
</dbReference>
<sequence length="1031" mass="114136">MARSVRDMARAIPPNSLKTDGLVCIMLKIILVCLLHLAVPIVPMATTHALPIGFSRVVTTSTVSSPELSTAIGRLATISVVPANDDDDGRTFRILNEESHDTGNQLAKWIVTGGQLECREHAGLPASTVVQSDNRRFLVELIPPQSNGHSPPERTKLLVLTGDAGVEPTGKKPEPSGPIDDLVCSSSWGTTVVIKFEPQRQQTRLKRSIDQNTSSSNSSNNAILRRTYGDGEKLGSPHILSWRVERSNKHLETEDDGVPSVHSNSPVVLRLFGTGITRDTVVIFTHEQQTVGGPCQVAATEKFRVMQAHESGRSGLVAVELPDATKSKYFYLCAKYEDTDPVAMAQQQFDDVKPFKHQGSESWMRLTSYTPFLPLWVSLVIIAVCLVFSALFSGLNLGLMSLDRTDLKILCNTGTEQEKQYAKAIQPVRDHGNFLLCSILLGNVLVNSTFTILLDSLTSGLVAVICSTIAIVIFGEITPQAICSRHGLAVGAKTIVITKFVMCITFPLAYPTSKILDYLLGEEIGNFYNRERLKELVKVTNDMNDLDKDEVNVIAGVLELRKKTCSDVMTRLEDAFMLSYDTILDFETVTEIMKSGFSRIPVYEGDRQNIVALLYIKDLAFVDPDDNTPLKTVIEYYRNQCHFVFYDQTLDVMFKEFKEGHKGHMAFVHRVNSEGEGDPFYETIGLVTLEDVIEELIQAEIIDETDVYTDNRKKVRRERVKRQDFTVFAQSRDTNTARLRISPQLTLATFQYLTTTVDAFKSDHVSETILRRLLNQDIVHHIKFKGKEKNDPRISIITQGTPIDFFVLILEGRVEATVGKEKLIFESGPFTYFGVQALSQNVGYDISVDTPEQIMGSLQSLNRDASLRHIFIPDYTVKAVTEVVYVQISRNLYLAAKRATLMERSQRLGEQMEPLDAEVEKLLHSLDEDTHSITPDTTNLNVQGSVKASKTSSKAASPTLALNDVANNTNFNVPRNHTVLVHANSSSVAAANDTNIAPPSSGTGSSLGSTLMAGGRKSDADQSSIPLLKKQ</sequence>
<keyword evidence="5 12" id="KW-0812">Transmembrane</keyword>
<evidence type="ECO:0000256" key="11">
    <source>
        <dbReference type="PROSITE-ProRule" id="PRU00703"/>
    </source>
</evidence>
<dbReference type="Proteomes" id="UP000000673">
    <property type="component" value="Unassembled WGS sequence"/>
</dbReference>
<dbReference type="PROSITE" id="PS51371">
    <property type="entry name" value="CBS"/>
    <property type="match status" value="1"/>
</dbReference>
<reference evidence="18 20" key="1">
    <citation type="journal article" date="2010" name="BMC Genomics">
        <title>Combination of measures distinguishes pre-miRNAs from other stem-loops in the genome of the newly sequenced Anopheles darlingi.</title>
        <authorList>
            <person name="Mendes N.D."/>
            <person name="Freitas A.T."/>
            <person name="Vasconcelos A.T."/>
            <person name="Sagot M.F."/>
        </authorList>
    </citation>
    <scope>NUCLEOTIDE SEQUENCE</scope>
</reference>
<dbReference type="EMBL" id="ADMH02001227">
    <property type="protein sequence ID" value="ETN63585.1"/>
    <property type="molecule type" value="Genomic_DNA"/>
</dbReference>
<evidence type="ECO:0000256" key="14">
    <source>
        <dbReference type="SAM" id="Phobius"/>
    </source>
</evidence>
<dbReference type="InterPro" id="IPR002550">
    <property type="entry name" value="CNNM"/>
</dbReference>
<keyword evidence="4" id="KW-1003">Cell membrane</keyword>
<feature type="region of interest" description="Disordered" evidence="13">
    <location>
        <begin position="199"/>
        <end position="223"/>
    </location>
</feature>
<dbReference type="PANTHER" id="PTHR12064">
    <property type="entry name" value="METAL TRANSPORTER CNNM"/>
    <property type="match status" value="1"/>
</dbReference>
<dbReference type="InterPro" id="IPR045095">
    <property type="entry name" value="ACDP"/>
</dbReference>
<evidence type="ECO:0000256" key="12">
    <source>
        <dbReference type="PROSITE-ProRule" id="PRU01193"/>
    </source>
</evidence>
<dbReference type="CDD" id="cd04590">
    <property type="entry name" value="CBS_pair_CorC_HlyC_assoc"/>
    <property type="match status" value="1"/>
</dbReference>
<dbReference type="Gene3D" id="2.60.120.10">
    <property type="entry name" value="Jelly Rolls"/>
    <property type="match status" value="1"/>
</dbReference>
<evidence type="ECO:0000256" key="9">
    <source>
        <dbReference type="ARBA" id="ARBA00023122"/>
    </source>
</evidence>
<keyword evidence="8" id="KW-0406">Ion transport</keyword>
<keyword evidence="10 12" id="KW-0472">Membrane</keyword>
<evidence type="ECO:0000256" key="10">
    <source>
        <dbReference type="ARBA" id="ARBA00023136"/>
    </source>
</evidence>
<feature type="region of interest" description="Disordered" evidence="13">
    <location>
        <begin position="929"/>
        <end position="957"/>
    </location>
</feature>
<evidence type="ECO:0000256" key="1">
    <source>
        <dbReference type="ARBA" id="ARBA00004651"/>
    </source>
</evidence>
<evidence type="ECO:0000256" key="4">
    <source>
        <dbReference type="ARBA" id="ARBA00022475"/>
    </source>
</evidence>
<feature type="compositionally biased region" description="Low complexity" evidence="13">
    <location>
        <begin position="991"/>
        <end position="1015"/>
    </location>
</feature>
<keyword evidence="6" id="KW-0677">Repeat</keyword>
<feature type="transmembrane region" description="Helical" evidence="14">
    <location>
        <begin position="21"/>
        <end position="42"/>
    </location>
</feature>
<feature type="domain" description="CBS" evidence="16">
    <location>
        <begin position="569"/>
        <end position="630"/>
    </location>
</feature>
<name>W5JKZ4_ANODA</name>
<dbReference type="Pfam" id="PF25511">
    <property type="entry name" value="Ig_CNNM4_N"/>
    <property type="match status" value="1"/>
</dbReference>
<feature type="domain" description="CNNM transmembrane" evidence="17">
    <location>
        <begin position="371"/>
        <end position="550"/>
    </location>
</feature>
<reference evidence="18" key="3">
    <citation type="journal article" date="2013" name="Nucleic Acids Res.">
        <title>The genome of Anopheles darlingi, the main neotropical malaria vector.</title>
        <authorList>
            <person name="Marinotti O."/>
            <person name="Cerqueira G.C."/>
            <person name="de Almeida L.G."/>
            <person name="Ferro M.I."/>
            <person name="Loreto E.L."/>
            <person name="Zaha A."/>
            <person name="Teixeira S.M."/>
            <person name="Wespiser A.R."/>
            <person name="Almeida E Silva A."/>
            <person name="Schlindwein A.D."/>
            <person name="Pacheco A.C."/>
            <person name="Silva A.L."/>
            <person name="Graveley B.R."/>
            <person name="Walenz B.P."/>
            <person name="Lima Bde A."/>
            <person name="Ribeiro C.A."/>
            <person name="Nunes-Silva C.G."/>
            <person name="de Carvalho C.R."/>
            <person name="Soares C.M."/>
            <person name="de Menezes C.B."/>
            <person name="Matiolli C."/>
            <person name="Caffrey D."/>
            <person name="Araujo D.A."/>
            <person name="de Oliveira D.M."/>
            <person name="Golenbock D."/>
            <person name="Grisard E.C."/>
            <person name="Fantinatti-Garboggini F."/>
            <person name="de Carvalho F.M."/>
            <person name="Barcellos F.G."/>
            <person name="Prosdocimi F."/>
            <person name="May G."/>
            <person name="Azevedo Junior G.M."/>
            <person name="Guimaraes G.M."/>
            <person name="Goldman G.H."/>
            <person name="Padilha I.Q."/>
            <person name="Batista Jda S."/>
            <person name="Ferro J.A."/>
            <person name="Ribeiro J.M."/>
            <person name="Fietto J.L."/>
            <person name="Dabbas K.M."/>
            <person name="Cerdeira L."/>
            <person name="Agnez-Lima L.F."/>
            <person name="Brocchi M."/>
            <person name="de Carvalho M.O."/>
            <person name="Teixeira Mde M."/>
            <person name="Diniz Maia Mde M."/>
            <person name="Goldman M.H."/>
            <person name="Cruz Schneider M.P."/>
            <person name="Felipe M.S."/>
            <person name="Hungria M."/>
            <person name="Nicolas M.F."/>
            <person name="Pereira M."/>
            <person name="Montes M.A."/>
            <person name="Cantao M.E."/>
            <person name="Vincentz M."/>
            <person name="Rafael M.S."/>
            <person name="Silverman N."/>
            <person name="Stoco P.H."/>
            <person name="Souza R.C."/>
            <person name="Vicentini R."/>
            <person name="Gazzinelli R.T."/>
            <person name="Neves Rde O."/>
            <person name="Silva R."/>
            <person name="Astolfi-Filho S."/>
            <person name="Maciel T.E."/>
            <person name="Urmenyi T.P."/>
            <person name="Tadei W.P."/>
            <person name="Camargo E.P."/>
            <person name="de Vasconcelos A.T."/>
        </authorList>
    </citation>
    <scope>NUCLEOTIDE SEQUENCE</scope>
</reference>
<evidence type="ECO:0000313" key="20">
    <source>
        <dbReference type="Proteomes" id="UP000000673"/>
    </source>
</evidence>
<evidence type="ECO:0000256" key="5">
    <source>
        <dbReference type="ARBA" id="ARBA00022692"/>
    </source>
</evidence>
<dbReference type="OMA" id="QDFTVFA"/>
<dbReference type="PROSITE" id="PS51846">
    <property type="entry name" value="CNNM"/>
    <property type="match status" value="1"/>
</dbReference>
<evidence type="ECO:0000256" key="6">
    <source>
        <dbReference type="ARBA" id="ARBA00022737"/>
    </source>
</evidence>
<dbReference type="InterPro" id="IPR044751">
    <property type="entry name" value="Ion_transp-like_CBS"/>
</dbReference>
<reference evidence="19" key="4">
    <citation type="submission" date="2015-06" db="UniProtKB">
        <authorList>
            <consortium name="EnsemblMetazoa"/>
        </authorList>
    </citation>
    <scope>IDENTIFICATION</scope>
</reference>
<feature type="transmembrane region" description="Helical" evidence="14">
    <location>
        <begin position="433"/>
        <end position="454"/>
    </location>
</feature>
<dbReference type="VEuPathDB" id="VectorBase:ADAR2_005014"/>
<protein>
    <submittedName>
        <fullName evidence="18">Ancient conserved domain protein 2 (Cyclin m2)</fullName>
    </submittedName>
</protein>
<dbReference type="PROSITE" id="PS50042">
    <property type="entry name" value="CNMP_BINDING_3"/>
    <property type="match status" value="1"/>
</dbReference>
<accession>W5JKZ4</accession>
<dbReference type="Pfam" id="PF01595">
    <property type="entry name" value="CNNM"/>
    <property type="match status" value="1"/>
</dbReference>
<dbReference type="VEuPathDB" id="VectorBase:ADAC004697"/>
<dbReference type="Gene3D" id="3.10.580.10">
    <property type="entry name" value="CBS-domain"/>
    <property type="match status" value="1"/>
</dbReference>